<gene>
    <name evidence="2" type="ORF">QFW80_03885</name>
</gene>
<dbReference type="EMBL" id="JARXRN010000019">
    <property type="protein sequence ID" value="MDH5829661.1"/>
    <property type="molecule type" value="Genomic_DNA"/>
</dbReference>
<dbReference type="RefSeq" id="WP_280599968.1">
    <property type="nucleotide sequence ID" value="NZ_JARXRN010000019.1"/>
</dbReference>
<evidence type="ECO:0000313" key="2">
    <source>
        <dbReference type="EMBL" id="MDH5829661.1"/>
    </source>
</evidence>
<dbReference type="PROSITE" id="PS51257">
    <property type="entry name" value="PROKAR_LIPOPROTEIN"/>
    <property type="match status" value="1"/>
</dbReference>
<reference evidence="2 3" key="1">
    <citation type="submission" date="2023-04" db="EMBL/GenBank/DDBJ databases">
        <title>Luteimonas sp. M1R5S18.</title>
        <authorList>
            <person name="Sun J.-Q."/>
        </authorList>
    </citation>
    <scope>NUCLEOTIDE SEQUENCE [LARGE SCALE GENOMIC DNA]</scope>
    <source>
        <strain evidence="2 3">M1R5S18</strain>
    </source>
</reference>
<organism evidence="2 3">
    <name type="scientific">Luteimonas rhizosphaericola</name>
    <dbReference type="NCBI Taxonomy" id="3042024"/>
    <lineage>
        <taxon>Bacteria</taxon>
        <taxon>Pseudomonadati</taxon>
        <taxon>Pseudomonadota</taxon>
        <taxon>Gammaproteobacteria</taxon>
        <taxon>Lysobacterales</taxon>
        <taxon>Lysobacteraceae</taxon>
        <taxon>Luteimonas</taxon>
    </lineage>
</organism>
<sequence length="143" mass="15781">MRVLNTFAVLFLLSLTGCATVSAPALIGNTWSGPDGTRLAAQLRHPSGQLPTGWLYKNQQADVSGSFAYHKQSGTYSYSDSGYFSVDPQWKNDRNYFGVLKPDNIFCVANPEQQSSEHQDGGDGMTTITYWTIYDYCAQLHGP</sequence>
<proteinExistence type="predicted"/>
<evidence type="ECO:0000313" key="3">
    <source>
        <dbReference type="Proteomes" id="UP001156831"/>
    </source>
</evidence>
<accession>A0ABT6JG54</accession>
<keyword evidence="1" id="KW-0732">Signal</keyword>
<keyword evidence="3" id="KW-1185">Reference proteome</keyword>
<feature type="chain" id="PRO_5047491951" description="Lipoprotein" evidence="1">
    <location>
        <begin position="20"/>
        <end position="143"/>
    </location>
</feature>
<name>A0ABT6JG54_9GAMM</name>
<comment type="caution">
    <text evidence="2">The sequence shown here is derived from an EMBL/GenBank/DDBJ whole genome shotgun (WGS) entry which is preliminary data.</text>
</comment>
<protein>
    <recommendedName>
        <fullName evidence="4">Lipoprotein</fullName>
    </recommendedName>
</protein>
<evidence type="ECO:0008006" key="4">
    <source>
        <dbReference type="Google" id="ProtNLM"/>
    </source>
</evidence>
<feature type="signal peptide" evidence="1">
    <location>
        <begin position="1"/>
        <end position="19"/>
    </location>
</feature>
<evidence type="ECO:0000256" key="1">
    <source>
        <dbReference type="SAM" id="SignalP"/>
    </source>
</evidence>
<dbReference type="Proteomes" id="UP001156831">
    <property type="component" value="Unassembled WGS sequence"/>
</dbReference>